<evidence type="ECO:0000256" key="1">
    <source>
        <dbReference type="SAM" id="Phobius"/>
    </source>
</evidence>
<accession>A0A975HCF0</accession>
<sequence>MEWLRQLALALRNVARIARANPVWALTTLVLSPVPLLRHLFGVAVLFLISGLVLTLGMGFALGQIGVAKGTLLYDAIYFVIGIAIILIVLRALLQPLILHYGYEEGL</sequence>
<dbReference type="RefSeq" id="WP_208632086.1">
    <property type="nucleotide sequence ID" value="NZ_CP059319.1"/>
</dbReference>
<keyword evidence="1" id="KW-0472">Membrane</keyword>
<reference evidence="2" key="2">
    <citation type="submission" date="2021-04" db="EMBL/GenBank/DDBJ databases">
        <title>Isolation and genomic analysis of the ibuprofen-degrading bacterium Sphingomonas strain MPO218.</title>
        <authorList>
            <person name="Aulestia M."/>
            <person name="Flores A."/>
            <person name="Mangas E.L."/>
            <person name="Perez-Pulido A.J."/>
            <person name="Santero E."/>
            <person name="Camacho E.M."/>
        </authorList>
    </citation>
    <scope>NUCLEOTIDE SEQUENCE</scope>
    <source>
        <strain evidence="2">MPO218</strain>
    </source>
</reference>
<proteinExistence type="predicted"/>
<evidence type="ECO:0000313" key="3">
    <source>
        <dbReference type="Proteomes" id="UP000664914"/>
    </source>
</evidence>
<feature type="transmembrane region" description="Helical" evidence="1">
    <location>
        <begin position="72"/>
        <end position="94"/>
    </location>
</feature>
<keyword evidence="1" id="KW-0812">Transmembrane</keyword>
<protein>
    <submittedName>
        <fullName evidence="2">Uncharacterized protein</fullName>
    </submittedName>
</protein>
<gene>
    <name evidence="2" type="ORF">HRJ34_18365</name>
</gene>
<dbReference type="AlphaFoldDB" id="A0A975HCF0"/>
<dbReference type="Proteomes" id="UP000664914">
    <property type="component" value="Chromosome"/>
</dbReference>
<dbReference type="EMBL" id="CP059319">
    <property type="protein sequence ID" value="QTH20296.1"/>
    <property type="molecule type" value="Genomic_DNA"/>
</dbReference>
<name>A0A975HCF0_9SPHN</name>
<evidence type="ECO:0000313" key="2">
    <source>
        <dbReference type="EMBL" id="QTH20296.1"/>
    </source>
</evidence>
<feature type="transmembrane region" description="Helical" evidence="1">
    <location>
        <begin position="36"/>
        <end position="60"/>
    </location>
</feature>
<organism evidence="2 3">
    <name type="scientific">Rhizorhabdus wittichii</name>
    <dbReference type="NCBI Taxonomy" id="160791"/>
    <lineage>
        <taxon>Bacteria</taxon>
        <taxon>Pseudomonadati</taxon>
        <taxon>Pseudomonadota</taxon>
        <taxon>Alphaproteobacteria</taxon>
        <taxon>Sphingomonadales</taxon>
        <taxon>Sphingomonadaceae</taxon>
        <taxon>Rhizorhabdus</taxon>
    </lineage>
</organism>
<reference evidence="2" key="1">
    <citation type="submission" date="2020-07" db="EMBL/GenBank/DDBJ databases">
        <authorList>
            <person name="Camacho E."/>
        </authorList>
    </citation>
    <scope>NUCLEOTIDE SEQUENCE</scope>
    <source>
        <strain evidence="2">MPO218</strain>
    </source>
</reference>
<keyword evidence="1" id="KW-1133">Transmembrane helix</keyword>